<dbReference type="InterPro" id="IPR019734">
    <property type="entry name" value="TPR_rpt"/>
</dbReference>
<keyword evidence="3" id="KW-1185">Reference proteome</keyword>
<comment type="caution">
    <text evidence="2">The sequence shown here is derived from an EMBL/GenBank/DDBJ whole genome shotgun (WGS) entry which is preliminary data.</text>
</comment>
<dbReference type="InterPro" id="IPR049003">
    <property type="entry name" value="PgaA_barrel"/>
</dbReference>
<reference evidence="2 3" key="1">
    <citation type="submission" date="2016-02" db="EMBL/GenBank/DDBJ databases">
        <authorList>
            <person name="Wen L."/>
            <person name="He K."/>
            <person name="Yang H."/>
        </authorList>
    </citation>
    <scope>NUCLEOTIDE SEQUENCE [LARGE SCALE GENOMIC DNA]</scope>
    <source>
        <strain evidence="2 3">CV58</strain>
    </source>
</reference>
<evidence type="ECO:0000313" key="2">
    <source>
        <dbReference type="EMBL" id="KXU38633.1"/>
    </source>
</evidence>
<sequence>MPPFPVFADSEDDYDNLIRRARAGDTAPALHLLRQMGTTASLQKRFDHILIASWDNRPAEVLDVYQRLPKQVALPAAVQIAAARAWRDQKRWTQSLAIWRAGLHQHPEQQATFAAGLIMTLNDAGQSDDAINNGQYWVKRLPQSSDLRLALAYAYNLQNRPFDALYQADKALQLAQQAPWVQSEYVRSLQRAGLPEQALEHARKYPGRFTAAQMRALEGDAAAVQTRLAAMPSRSESERFVIADRVLARYDQLMKAWQRLGGEAAADLRRIRVDRLSALHARVRMQEVVDEYEKLHAEGVQIPVWALSNVASAYLYIRKPEQARDLYRAVLAVLEADNGNGQVEHEDSLFLLENRTGLYYALTETEEFEQIPPLLARMESSQAPSLVVSGAARPPSNPLYLDTRIVAAQASLYADDTPDAQQKMESMLQNAPNNTALYTGLAGVYQARLQPRKAERQLKLAETLEPTNLAVETEQGFVALDLQEWRQAEELSQDTIHRYPENLQARRLARLWAVQNMAELRISGWRGLASDSPVSGSGGFGIDAVLYSSPLDYNWRVFGGVGYAEGKYEEGHGYYNWQRAGVEWRSRDWWVEGEVSSNRYGYGAKPGLRLSTSYDLDDYWQIGGEVAQRSRETPLRALRSNIYSNAVDSYVRWRANERREWRLGFSPTHFSDDNNRWSLNLDGNERVYTKPHLKLDLLFGAYTQYNSGNEDRPYFNPKSDLMLLPGLRATHILNRRYENVWEQFATLSAGAYNQQGEGSDGVLGLSYGQRYRHNDVLEIGASLNALSRPYDGERENELSLSFDLNYRF</sequence>
<dbReference type="Gene3D" id="1.25.40.10">
    <property type="entry name" value="Tetratricopeptide repeat domain"/>
    <property type="match status" value="2"/>
</dbReference>
<dbReference type="Pfam" id="PF21197">
    <property type="entry name" value="PgaA_barrel"/>
    <property type="match status" value="1"/>
</dbReference>
<accession>A0A139SVM9</accession>
<dbReference type="Proteomes" id="UP000072660">
    <property type="component" value="Unassembled WGS sequence"/>
</dbReference>
<organism evidence="2 3">
    <name type="scientific">Ventosimonas gracilis</name>
    <dbReference type="NCBI Taxonomy" id="1680762"/>
    <lineage>
        <taxon>Bacteria</taxon>
        <taxon>Pseudomonadati</taxon>
        <taxon>Pseudomonadota</taxon>
        <taxon>Gammaproteobacteria</taxon>
        <taxon>Pseudomonadales</taxon>
        <taxon>Ventosimonadaceae</taxon>
        <taxon>Ventosimonas</taxon>
    </lineage>
</organism>
<evidence type="ECO:0000259" key="1">
    <source>
        <dbReference type="Pfam" id="PF21197"/>
    </source>
</evidence>
<dbReference type="InterPro" id="IPR011990">
    <property type="entry name" value="TPR-like_helical_dom_sf"/>
</dbReference>
<dbReference type="InterPro" id="IPR023870">
    <property type="entry name" value="PGA_export_porin_PgaA"/>
</dbReference>
<dbReference type="GO" id="GO:1901515">
    <property type="term" value="F:poly-beta-1,6-N-acetyl-D-glucosamine transmembrane transporter activity"/>
    <property type="evidence" value="ECO:0007669"/>
    <property type="project" value="InterPro"/>
</dbReference>
<evidence type="ECO:0000313" key="3">
    <source>
        <dbReference type="Proteomes" id="UP000072660"/>
    </source>
</evidence>
<dbReference type="AlphaFoldDB" id="A0A139SVM9"/>
<protein>
    <submittedName>
        <fullName evidence="2">Poly-beta-1,6 N-acetyl-D-glucosamine export porin PgaA</fullName>
    </submittedName>
</protein>
<name>A0A139SVM9_9GAMM</name>
<proteinExistence type="predicted"/>
<gene>
    <name evidence="2" type="ORF">AXE65_00075</name>
</gene>
<dbReference type="SUPFAM" id="SSF48452">
    <property type="entry name" value="TPR-like"/>
    <property type="match status" value="1"/>
</dbReference>
<dbReference type="NCBIfam" id="TIGR03939">
    <property type="entry name" value="PGA_TPR_OMP"/>
    <property type="match status" value="1"/>
</dbReference>
<dbReference type="SMART" id="SM00028">
    <property type="entry name" value="TPR"/>
    <property type="match status" value="4"/>
</dbReference>
<feature type="domain" description="PgaA membrane beta barrel" evidence="1">
    <location>
        <begin position="514"/>
        <end position="808"/>
    </location>
</feature>
<dbReference type="EMBL" id="LSZO01000112">
    <property type="protein sequence ID" value="KXU38633.1"/>
    <property type="molecule type" value="Genomic_DNA"/>
</dbReference>